<evidence type="ECO:0000256" key="7">
    <source>
        <dbReference type="ARBA" id="ARBA00023002"/>
    </source>
</evidence>
<dbReference type="FunFam" id="1.10.630.10:FF:000029">
    <property type="entry name" value="Cytochrome P450 734A1"/>
    <property type="match status" value="1"/>
</dbReference>
<gene>
    <name evidence="12" type="ORF">STAS_31487</name>
</gene>
<keyword evidence="7" id="KW-0560">Oxidoreductase</keyword>
<dbReference type="GO" id="GO:0009753">
    <property type="term" value="P:response to jasmonic acid"/>
    <property type="evidence" value="ECO:0007669"/>
    <property type="project" value="UniProtKB-ARBA"/>
</dbReference>
<dbReference type="GO" id="GO:0016705">
    <property type="term" value="F:oxidoreductase activity, acting on paired donors, with incorporation or reduction of molecular oxygen"/>
    <property type="evidence" value="ECO:0007669"/>
    <property type="project" value="InterPro"/>
</dbReference>
<dbReference type="EMBL" id="BKCP01010848">
    <property type="protein sequence ID" value="GER53944.1"/>
    <property type="molecule type" value="Genomic_DNA"/>
</dbReference>
<dbReference type="InterPro" id="IPR050665">
    <property type="entry name" value="Cytochrome_P450_Monooxygen"/>
</dbReference>
<evidence type="ECO:0000313" key="13">
    <source>
        <dbReference type="Proteomes" id="UP000325081"/>
    </source>
</evidence>
<keyword evidence="8" id="KW-0408">Iron</keyword>
<proteinExistence type="inferred from homology"/>
<feature type="transmembrane region" description="Helical" evidence="11">
    <location>
        <begin position="497"/>
        <end position="521"/>
    </location>
</feature>
<dbReference type="PANTHER" id="PTHR24282">
    <property type="entry name" value="CYTOCHROME P450 FAMILY MEMBER"/>
    <property type="match status" value="1"/>
</dbReference>
<name>A0A5A7RC93_STRAF</name>
<evidence type="ECO:0000256" key="2">
    <source>
        <dbReference type="ARBA" id="ARBA00010617"/>
    </source>
</evidence>
<dbReference type="PANTHER" id="PTHR24282:SF273">
    <property type="entry name" value="CYTOCHROME P450 CYP72A219-LIKE"/>
    <property type="match status" value="1"/>
</dbReference>
<comment type="similarity">
    <text evidence="2">Belongs to the cytochrome P450 family.</text>
</comment>
<dbReference type="OrthoDB" id="1470350at2759"/>
<dbReference type="Pfam" id="PF00067">
    <property type="entry name" value="p450"/>
    <property type="match status" value="3"/>
</dbReference>
<dbReference type="GO" id="GO:0004497">
    <property type="term" value="F:monooxygenase activity"/>
    <property type="evidence" value="ECO:0007669"/>
    <property type="project" value="UniProtKB-KW"/>
</dbReference>
<dbReference type="GO" id="GO:0005506">
    <property type="term" value="F:iron ion binding"/>
    <property type="evidence" value="ECO:0007669"/>
    <property type="project" value="InterPro"/>
</dbReference>
<evidence type="ECO:0000256" key="5">
    <source>
        <dbReference type="ARBA" id="ARBA00022723"/>
    </source>
</evidence>
<dbReference type="SUPFAM" id="SSF48264">
    <property type="entry name" value="Cytochrome P450"/>
    <property type="match status" value="2"/>
</dbReference>
<dbReference type="InterPro" id="IPR036396">
    <property type="entry name" value="Cyt_P450_sf"/>
</dbReference>
<evidence type="ECO:0000256" key="3">
    <source>
        <dbReference type="ARBA" id="ARBA00022617"/>
    </source>
</evidence>
<sequence>MMGTFFLYVMLYLLMFWSWKIVHWLWIRPKYMEKCLRAQGFKGNPYRFLHGDTKEMADLIRVAKSKPIKLSDDIVPRVLPLHHHIVKTYGKASYIWIGPVARLIILDPQLIKEILNNNGIFKKPIPNPLAKFLVSGLSGYEDEKWAKHRKIINPAFYLENLKKMVPAMRESCMKMIKDWEKRIMGEENERVEMDVGPHLSGLGCDLMLRTAFGGSDEEGLRIFHLQKEQAELTRQVLQSVYIPGWRFVPTKRNRRLKEINTLLCTSVKNIIKQREKREQSETNDLLGLLLKSNKKQIQENGKSHGITIDEVVEECKNFYLSGHESISNLLLWTMLMLAIHQDWQERAREEVFRVFGHDEPDFEGLIIFNRTIHRKTKLAGITLPAGVHLLLPVILIHHDPELWGRDVKEFKPERFSEGVAKATKNRLSYFPFSWGPRNCIANNFTHMETKVALALILTRFSFELSPSYVHAPSYIVTLQPQCGVHLMLTRIRPNGSASIFFSILLLGLTALTLKFLNWVWFKPKRLEKILRNQGLHGNSYRFLLGDMKDLISVTKQEQPKSIRISDHLTPHILPYYHQIRSKYGDNSFLWFGPFPRLIICEPQLLKEILTRTDVFQKPLPDPIGQTVAGGLLFLEDDKWAKHRKIINPAFHMEKLKNKIPAMRLSCASMIEKWEALFSGSDEPREIDVWPYLENLTGDVISRAAFGSSHEEGRRIFELQKEKVKLVLELLQFIFIPGWRFVPTKANKRMKAYSEEVEYLLRGIIDQRIKAMRRGEKVCDDLLSTLLGSNSNSNETHENQTGTKMSIEDVIHECRLFYFAGSETTSLLLVWTMVMLAKHREWQDRAREEVSRVLSNDEPNFDNLNRLKIVTMILNEVLRLYPPAPLLSRTAKKPVKLGNINLPVGVDLILLIGMLHNDPKIWGDDANEFKPERFSDGISGATKGQFSFLPFSAGPKVCVGQHFAMMEAKLAMAVILKGFSFEVSPNYRHAPFPIITLQPQHGVPLVLQKL</sequence>
<dbReference type="AlphaFoldDB" id="A0A5A7RC93"/>
<dbReference type="PRINTS" id="PR00385">
    <property type="entry name" value="P450"/>
</dbReference>
<keyword evidence="4 11" id="KW-0812">Transmembrane</keyword>
<dbReference type="GO" id="GO:0020037">
    <property type="term" value="F:heme binding"/>
    <property type="evidence" value="ECO:0007669"/>
    <property type="project" value="InterPro"/>
</dbReference>
<dbReference type="InterPro" id="IPR001128">
    <property type="entry name" value="Cyt_P450"/>
</dbReference>
<keyword evidence="5" id="KW-0479">Metal-binding</keyword>
<keyword evidence="6 11" id="KW-1133">Transmembrane helix</keyword>
<reference evidence="13" key="1">
    <citation type="journal article" date="2019" name="Curr. Biol.">
        <title>Genome Sequence of Striga asiatica Provides Insight into the Evolution of Plant Parasitism.</title>
        <authorList>
            <person name="Yoshida S."/>
            <person name="Kim S."/>
            <person name="Wafula E.K."/>
            <person name="Tanskanen J."/>
            <person name="Kim Y.M."/>
            <person name="Honaas L."/>
            <person name="Yang Z."/>
            <person name="Spallek T."/>
            <person name="Conn C.E."/>
            <person name="Ichihashi Y."/>
            <person name="Cheong K."/>
            <person name="Cui S."/>
            <person name="Der J.P."/>
            <person name="Gundlach H."/>
            <person name="Jiao Y."/>
            <person name="Hori C."/>
            <person name="Ishida J.K."/>
            <person name="Kasahara H."/>
            <person name="Kiba T."/>
            <person name="Kim M.S."/>
            <person name="Koo N."/>
            <person name="Laohavisit A."/>
            <person name="Lee Y.H."/>
            <person name="Lumba S."/>
            <person name="McCourt P."/>
            <person name="Mortimer J.C."/>
            <person name="Mutuku J.M."/>
            <person name="Nomura T."/>
            <person name="Sasaki-Sekimoto Y."/>
            <person name="Seto Y."/>
            <person name="Wang Y."/>
            <person name="Wakatake T."/>
            <person name="Sakakibara H."/>
            <person name="Demura T."/>
            <person name="Yamaguchi S."/>
            <person name="Yoneyama K."/>
            <person name="Manabe R.I."/>
            <person name="Nelson D.C."/>
            <person name="Schulman A.H."/>
            <person name="Timko M.P."/>
            <person name="dePamphilis C.W."/>
            <person name="Choi D."/>
            <person name="Shirasu K."/>
        </authorList>
    </citation>
    <scope>NUCLEOTIDE SEQUENCE [LARGE SCALE GENOMIC DNA]</scope>
    <source>
        <strain evidence="13">cv. UVA1</strain>
    </source>
</reference>
<dbReference type="Gene3D" id="1.10.630.10">
    <property type="entry name" value="Cytochrome P450"/>
    <property type="match status" value="2"/>
</dbReference>
<protein>
    <submittedName>
        <fullName evidence="12">Cytochrome P450 monooxygenase</fullName>
    </submittedName>
</protein>
<keyword evidence="9 12" id="KW-0503">Monooxygenase</keyword>
<organism evidence="12 13">
    <name type="scientific">Striga asiatica</name>
    <name type="common">Asiatic witchweed</name>
    <name type="synonym">Buchnera asiatica</name>
    <dbReference type="NCBI Taxonomy" id="4170"/>
    <lineage>
        <taxon>Eukaryota</taxon>
        <taxon>Viridiplantae</taxon>
        <taxon>Streptophyta</taxon>
        <taxon>Embryophyta</taxon>
        <taxon>Tracheophyta</taxon>
        <taxon>Spermatophyta</taxon>
        <taxon>Magnoliopsida</taxon>
        <taxon>eudicotyledons</taxon>
        <taxon>Gunneridae</taxon>
        <taxon>Pentapetalae</taxon>
        <taxon>asterids</taxon>
        <taxon>lamiids</taxon>
        <taxon>Lamiales</taxon>
        <taxon>Orobanchaceae</taxon>
        <taxon>Buchnereae</taxon>
        <taxon>Striga</taxon>
    </lineage>
</organism>
<evidence type="ECO:0000256" key="11">
    <source>
        <dbReference type="SAM" id="Phobius"/>
    </source>
</evidence>
<dbReference type="GO" id="GO:0009820">
    <property type="term" value="P:alkaloid metabolic process"/>
    <property type="evidence" value="ECO:0007669"/>
    <property type="project" value="UniProtKB-ARBA"/>
</dbReference>
<evidence type="ECO:0000256" key="9">
    <source>
        <dbReference type="ARBA" id="ARBA00023033"/>
    </source>
</evidence>
<comment type="caution">
    <text evidence="12">The sequence shown here is derived from an EMBL/GenBank/DDBJ whole genome shotgun (WGS) entry which is preliminary data.</text>
</comment>
<dbReference type="Proteomes" id="UP000325081">
    <property type="component" value="Unassembled WGS sequence"/>
</dbReference>
<dbReference type="InterPro" id="IPR017972">
    <property type="entry name" value="Cyt_P450_CS"/>
</dbReference>
<dbReference type="GO" id="GO:0016020">
    <property type="term" value="C:membrane"/>
    <property type="evidence" value="ECO:0007669"/>
    <property type="project" value="UniProtKB-SubCell"/>
</dbReference>
<evidence type="ECO:0000256" key="6">
    <source>
        <dbReference type="ARBA" id="ARBA00022989"/>
    </source>
</evidence>
<accession>A0A5A7RC93</accession>
<evidence type="ECO:0000256" key="4">
    <source>
        <dbReference type="ARBA" id="ARBA00022692"/>
    </source>
</evidence>
<dbReference type="PRINTS" id="PR00463">
    <property type="entry name" value="EP450I"/>
</dbReference>
<feature type="transmembrane region" description="Helical" evidence="11">
    <location>
        <begin position="6"/>
        <end position="27"/>
    </location>
</feature>
<keyword evidence="10 11" id="KW-0472">Membrane</keyword>
<dbReference type="InterPro" id="IPR002401">
    <property type="entry name" value="Cyt_P450_E_grp-I"/>
</dbReference>
<evidence type="ECO:0000256" key="10">
    <source>
        <dbReference type="ARBA" id="ARBA00023136"/>
    </source>
</evidence>
<keyword evidence="3" id="KW-0349">Heme</keyword>
<comment type="subcellular location">
    <subcellularLocation>
        <location evidence="1">Membrane</location>
        <topology evidence="1">Single-pass membrane protein</topology>
    </subcellularLocation>
</comment>
<keyword evidence="13" id="KW-1185">Reference proteome</keyword>
<evidence type="ECO:0000256" key="1">
    <source>
        <dbReference type="ARBA" id="ARBA00004167"/>
    </source>
</evidence>
<evidence type="ECO:0000313" key="12">
    <source>
        <dbReference type="EMBL" id="GER53944.1"/>
    </source>
</evidence>
<evidence type="ECO:0000256" key="8">
    <source>
        <dbReference type="ARBA" id="ARBA00023004"/>
    </source>
</evidence>
<dbReference type="PROSITE" id="PS00086">
    <property type="entry name" value="CYTOCHROME_P450"/>
    <property type="match status" value="2"/>
</dbReference>